<keyword evidence="8 9" id="KW-0234">DNA repair</keyword>
<gene>
    <name evidence="9 13" type="primary">ung</name>
    <name evidence="13" type="ORF">ROJ8625_01123</name>
</gene>
<name>A0A1X6YPJ7_9RHOB</name>
<keyword evidence="13" id="KW-0326">Glycosidase</keyword>
<evidence type="ECO:0000256" key="11">
    <source>
        <dbReference type="RuleBase" id="RU003780"/>
    </source>
</evidence>
<dbReference type="NCBIfam" id="TIGR00628">
    <property type="entry name" value="ung"/>
    <property type="match status" value="1"/>
</dbReference>
<comment type="subcellular location">
    <subcellularLocation>
        <location evidence="9">Cytoplasm</location>
    </subcellularLocation>
</comment>
<keyword evidence="9" id="KW-0963">Cytoplasm</keyword>
<dbReference type="Gene3D" id="3.40.470.10">
    <property type="entry name" value="Uracil-DNA glycosylase-like domain"/>
    <property type="match status" value="1"/>
</dbReference>
<dbReference type="InterPro" id="IPR002043">
    <property type="entry name" value="UDG_fam1"/>
</dbReference>
<dbReference type="NCBIfam" id="NF003589">
    <property type="entry name" value="PRK05254.1-2"/>
    <property type="match status" value="1"/>
</dbReference>
<dbReference type="GO" id="GO:0005737">
    <property type="term" value="C:cytoplasm"/>
    <property type="evidence" value="ECO:0007669"/>
    <property type="project" value="UniProtKB-SubCell"/>
</dbReference>
<dbReference type="Proteomes" id="UP000193570">
    <property type="component" value="Unassembled WGS sequence"/>
</dbReference>
<evidence type="ECO:0000313" key="13">
    <source>
        <dbReference type="EMBL" id="SLN27357.1"/>
    </source>
</evidence>
<keyword evidence="7 9" id="KW-0378">Hydrolase</keyword>
<dbReference type="AlphaFoldDB" id="A0A1X6YPJ7"/>
<comment type="catalytic activity">
    <reaction evidence="1 9 11">
        <text>Hydrolyzes single-stranded DNA or mismatched double-stranded DNA and polynucleotides, releasing free uracil.</text>
        <dbReference type="EC" id="3.2.2.27"/>
    </reaction>
</comment>
<protein>
    <recommendedName>
        <fullName evidence="5 9">Uracil-DNA glycosylase</fullName>
        <shortName evidence="9">UDG</shortName>
        <ecNumber evidence="4 9">3.2.2.27</ecNumber>
    </recommendedName>
</protein>
<dbReference type="InterPro" id="IPR018085">
    <property type="entry name" value="Ura-DNA_Glyclase_AS"/>
</dbReference>
<proteinExistence type="inferred from homology"/>
<dbReference type="HAMAP" id="MF_00148">
    <property type="entry name" value="UDG"/>
    <property type="match status" value="1"/>
</dbReference>
<dbReference type="GO" id="GO:0097510">
    <property type="term" value="P:base-excision repair, AP site formation via deaminated base removal"/>
    <property type="evidence" value="ECO:0007669"/>
    <property type="project" value="TreeGrafter"/>
</dbReference>
<dbReference type="SUPFAM" id="SSF52141">
    <property type="entry name" value="Uracil-DNA glycosylase-like"/>
    <property type="match status" value="1"/>
</dbReference>
<dbReference type="SMART" id="SM00986">
    <property type="entry name" value="UDG"/>
    <property type="match status" value="1"/>
</dbReference>
<comment type="similarity">
    <text evidence="3 9 11">Belongs to the uracil-DNA glycosylase (UDG) superfamily. UNG family.</text>
</comment>
<dbReference type="PROSITE" id="PS00130">
    <property type="entry name" value="U_DNA_GLYCOSYLASE"/>
    <property type="match status" value="1"/>
</dbReference>
<evidence type="ECO:0000313" key="14">
    <source>
        <dbReference type="Proteomes" id="UP000193570"/>
    </source>
</evidence>
<dbReference type="PANTHER" id="PTHR11264">
    <property type="entry name" value="URACIL-DNA GLYCOSYLASE"/>
    <property type="match status" value="1"/>
</dbReference>
<evidence type="ECO:0000256" key="8">
    <source>
        <dbReference type="ARBA" id="ARBA00023204"/>
    </source>
</evidence>
<dbReference type="InterPro" id="IPR005122">
    <property type="entry name" value="Uracil-DNA_glycosylase-like"/>
</dbReference>
<reference evidence="13 14" key="1">
    <citation type="submission" date="2017-03" db="EMBL/GenBank/DDBJ databases">
        <authorList>
            <person name="Afonso C.L."/>
            <person name="Miller P.J."/>
            <person name="Scott M.A."/>
            <person name="Spackman E."/>
            <person name="Goraichik I."/>
            <person name="Dimitrov K.M."/>
            <person name="Suarez D.L."/>
            <person name="Swayne D.E."/>
        </authorList>
    </citation>
    <scope>NUCLEOTIDE SEQUENCE [LARGE SCALE GENOMIC DNA]</scope>
    <source>
        <strain evidence="13 14">CECT 8625</strain>
    </source>
</reference>
<keyword evidence="14" id="KW-1185">Reference proteome</keyword>
<evidence type="ECO:0000256" key="4">
    <source>
        <dbReference type="ARBA" id="ARBA00012030"/>
    </source>
</evidence>
<dbReference type="PANTHER" id="PTHR11264:SF0">
    <property type="entry name" value="URACIL-DNA GLYCOSYLASE"/>
    <property type="match status" value="1"/>
</dbReference>
<dbReference type="CDD" id="cd10027">
    <property type="entry name" value="UDG-F1-like"/>
    <property type="match status" value="1"/>
</dbReference>
<evidence type="ECO:0000256" key="1">
    <source>
        <dbReference type="ARBA" id="ARBA00001400"/>
    </source>
</evidence>
<dbReference type="NCBIfam" id="NF003592">
    <property type="entry name" value="PRK05254.1-5"/>
    <property type="match status" value="1"/>
</dbReference>
<dbReference type="NCBIfam" id="NF003588">
    <property type="entry name" value="PRK05254.1-1"/>
    <property type="match status" value="1"/>
</dbReference>
<dbReference type="GO" id="GO:0004844">
    <property type="term" value="F:uracil DNA N-glycosylase activity"/>
    <property type="evidence" value="ECO:0007669"/>
    <property type="project" value="UniProtKB-UniRule"/>
</dbReference>
<evidence type="ECO:0000256" key="5">
    <source>
        <dbReference type="ARBA" id="ARBA00018429"/>
    </source>
</evidence>
<dbReference type="EMBL" id="FWFK01000002">
    <property type="protein sequence ID" value="SLN27357.1"/>
    <property type="molecule type" value="Genomic_DNA"/>
</dbReference>
<feature type="domain" description="Uracil-DNA glycosylase-like" evidence="12">
    <location>
        <begin position="45"/>
        <end position="203"/>
    </location>
</feature>
<evidence type="ECO:0000256" key="2">
    <source>
        <dbReference type="ARBA" id="ARBA00002631"/>
    </source>
</evidence>
<comment type="function">
    <text evidence="2 9 11">Excises uracil residues from the DNA which can arise as a result of misincorporation of dUMP residues by DNA polymerase or due to deamination of cytosine.</text>
</comment>
<dbReference type="InterPro" id="IPR036895">
    <property type="entry name" value="Uracil-DNA_glycosylase-like_sf"/>
</dbReference>
<organism evidence="13 14">
    <name type="scientific">Roseivivax jejudonensis</name>
    <dbReference type="NCBI Taxonomy" id="1529041"/>
    <lineage>
        <taxon>Bacteria</taxon>
        <taxon>Pseudomonadati</taxon>
        <taxon>Pseudomonadota</taxon>
        <taxon>Alphaproteobacteria</taxon>
        <taxon>Rhodobacterales</taxon>
        <taxon>Roseobacteraceae</taxon>
        <taxon>Roseivivax</taxon>
    </lineage>
</organism>
<evidence type="ECO:0000256" key="10">
    <source>
        <dbReference type="PROSITE-ProRule" id="PRU10072"/>
    </source>
</evidence>
<keyword evidence="6 9" id="KW-0227">DNA damage</keyword>
<evidence type="ECO:0000259" key="12">
    <source>
        <dbReference type="SMART" id="SM00986"/>
    </source>
</evidence>
<sequence length="216" mass="23506">MTLTPPPAWAHLPFFTRDLPAIEAALDAEQRTILPPRAEVFAALNALPPEDVRVLILGQDPYPTPGHAHGFAFSVAPGLRPLPRSLGNIFKEMAADLGTAPTDGDLRGWAREGVLLLNTALTVPAGAAGGHANLGWTALARDVVQELSQAPRAFVLWGAQAQRYRPFITGSDHLILESAHPSPLSARRGFFGSRPFSRVNDWLKARGEREINWMRT</sequence>
<evidence type="ECO:0000256" key="9">
    <source>
        <dbReference type="HAMAP-Rule" id="MF_00148"/>
    </source>
</evidence>
<evidence type="ECO:0000256" key="6">
    <source>
        <dbReference type="ARBA" id="ARBA00022763"/>
    </source>
</evidence>
<feature type="active site" description="Proton acceptor" evidence="9 10">
    <location>
        <position position="60"/>
    </location>
</feature>
<dbReference type="Pfam" id="PF03167">
    <property type="entry name" value="UDG"/>
    <property type="match status" value="1"/>
</dbReference>
<evidence type="ECO:0000256" key="7">
    <source>
        <dbReference type="ARBA" id="ARBA00022801"/>
    </source>
</evidence>
<dbReference type="SMART" id="SM00987">
    <property type="entry name" value="UreE_C"/>
    <property type="match status" value="1"/>
</dbReference>
<dbReference type="EC" id="3.2.2.27" evidence="4 9"/>
<accession>A0A1X6YPJ7</accession>
<evidence type="ECO:0000256" key="3">
    <source>
        <dbReference type="ARBA" id="ARBA00008184"/>
    </source>
</evidence>